<evidence type="ECO:0000313" key="1">
    <source>
        <dbReference type="EMBL" id="KAG0445352.1"/>
    </source>
</evidence>
<dbReference type="EMBL" id="JABSTQ010000506">
    <property type="protein sequence ID" value="KAG0445352.1"/>
    <property type="molecule type" value="Genomic_DNA"/>
</dbReference>
<organism evidence="1 2">
    <name type="scientific">Ixodes persulcatus</name>
    <name type="common">Taiga tick</name>
    <dbReference type="NCBI Taxonomy" id="34615"/>
    <lineage>
        <taxon>Eukaryota</taxon>
        <taxon>Metazoa</taxon>
        <taxon>Ecdysozoa</taxon>
        <taxon>Arthropoda</taxon>
        <taxon>Chelicerata</taxon>
        <taxon>Arachnida</taxon>
        <taxon>Acari</taxon>
        <taxon>Parasitiformes</taxon>
        <taxon>Ixodida</taxon>
        <taxon>Ixodoidea</taxon>
        <taxon>Ixodidae</taxon>
        <taxon>Ixodinae</taxon>
        <taxon>Ixodes</taxon>
    </lineage>
</organism>
<protein>
    <submittedName>
        <fullName evidence="1">Uncharacterized protein</fullName>
    </submittedName>
</protein>
<name>A0AC60R121_IXOPE</name>
<reference evidence="1 2" key="1">
    <citation type="journal article" date="2020" name="Cell">
        <title>Large-Scale Comparative Analyses of Tick Genomes Elucidate Their Genetic Diversity and Vector Capacities.</title>
        <authorList>
            <consortium name="Tick Genome and Microbiome Consortium (TIGMIC)"/>
            <person name="Jia N."/>
            <person name="Wang J."/>
            <person name="Shi W."/>
            <person name="Du L."/>
            <person name="Sun Y."/>
            <person name="Zhan W."/>
            <person name="Jiang J.F."/>
            <person name="Wang Q."/>
            <person name="Zhang B."/>
            <person name="Ji P."/>
            <person name="Bell-Sakyi L."/>
            <person name="Cui X.M."/>
            <person name="Yuan T.T."/>
            <person name="Jiang B.G."/>
            <person name="Yang W.F."/>
            <person name="Lam T.T."/>
            <person name="Chang Q.C."/>
            <person name="Ding S.J."/>
            <person name="Wang X.J."/>
            <person name="Zhu J.G."/>
            <person name="Ruan X.D."/>
            <person name="Zhao L."/>
            <person name="Wei J.T."/>
            <person name="Ye R.Z."/>
            <person name="Que T.C."/>
            <person name="Du C.H."/>
            <person name="Zhou Y.H."/>
            <person name="Cheng J.X."/>
            <person name="Dai P.F."/>
            <person name="Guo W.B."/>
            <person name="Han X.H."/>
            <person name="Huang E.J."/>
            <person name="Li L.F."/>
            <person name="Wei W."/>
            <person name="Gao Y.C."/>
            <person name="Liu J.Z."/>
            <person name="Shao H.Z."/>
            <person name="Wang X."/>
            <person name="Wang C.C."/>
            <person name="Yang T.C."/>
            <person name="Huo Q.B."/>
            <person name="Li W."/>
            <person name="Chen H.Y."/>
            <person name="Chen S.E."/>
            <person name="Zhou L.G."/>
            <person name="Ni X.B."/>
            <person name="Tian J.H."/>
            <person name="Sheng Y."/>
            <person name="Liu T."/>
            <person name="Pan Y.S."/>
            <person name="Xia L.Y."/>
            <person name="Li J."/>
            <person name="Zhao F."/>
            <person name="Cao W.C."/>
        </authorList>
    </citation>
    <scope>NUCLEOTIDE SEQUENCE [LARGE SCALE GENOMIC DNA]</scope>
    <source>
        <strain evidence="1">Iper-2018</strain>
    </source>
</reference>
<evidence type="ECO:0000313" key="2">
    <source>
        <dbReference type="Proteomes" id="UP000805193"/>
    </source>
</evidence>
<comment type="caution">
    <text evidence="1">The sequence shown here is derived from an EMBL/GenBank/DDBJ whole genome shotgun (WGS) entry which is preliminary data.</text>
</comment>
<gene>
    <name evidence="1" type="ORF">HPB47_016362</name>
</gene>
<sequence>MRTERIPNTPLGDEAISPAISVPQWGPWGPWSDCSKTCAMGLRLRSRQCLLEGTNGTQAVSPQACGPGSGRQREFCDTRTPCPIDGGWGPWSELICSRTCDSGLGKRTRTCNNPSPQFGGAECQGSEWDMAKCQGEPCPSVLQTAWTPFSRPDIAAAL</sequence>
<dbReference type="Proteomes" id="UP000805193">
    <property type="component" value="Unassembled WGS sequence"/>
</dbReference>
<proteinExistence type="predicted"/>
<accession>A0AC60R121</accession>
<keyword evidence="2" id="KW-1185">Reference proteome</keyword>